<keyword evidence="3" id="KW-1185">Reference proteome</keyword>
<sequence>MGIPALSNAVTPGSSVAGGKYGGRKTNKQSQI</sequence>
<feature type="compositionally biased region" description="Basic residues" evidence="1">
    <location>
        <begin position="22"/>
        <end position="32"/>
    </location>
</feature>
<proteinExistence type="predicted"/>
<evidence type="ECO:0000313" key="2">
    <source>
        <dbReference type="EMBL" id="KAK4270113.1"/>
    </source>
</evidence>
<organism evidence="2 3">
    <name type="scientific">Acacia crassicarpa</name>
    <name type="common">northern wattle</name>
    <dbReference type="NCBI Taxonomy" id="499986"/>
    <lineage>
        <taxon>Eukaryota</taxon>
        <taxon>Viridiplantae</taxon>
        <taxon>Streptophyta</taxon>
        <taxon>Embryophyta</taxon>
        <taxon>Tracheophyta</taxon>
        <taxon>Spermatophyta</taxon>
        <taxon>Magnoliopsida</taxon>
        <taxon>eudicotyledons</taxon>
        <taxon>Gunneridae</taxon>
        <taxon>Pentapetalae</taxon>
        <taxon>rosids</taxon>
        <taxon>fabids</taxon>
        <taxon>Fabales</taxon>
        <taxon>Fabaceae</taxon>
        <taxon>Caesalpinioideae</taxon>
        <taxon>mimosoid clade</taxon>
        <taxon>Acacieae</taxon>
        <taxon>Acacia</taxon>
    </lineage>
</organism>
<gene>
    <name evidence="2" type="ORF">QN277_023192</name>
</gene>
<evidence type="ECO:0000313" key="3">
    <source>
        <dbReference type="Proteomes" id="UP001293593"/>
    </source>
</evidence>
<dbReference type="Proteomes" id="UP001293593">
    <property type="component" value="Unassembled WGS sequence"/>
</dbReference>
<evidence type="ECO:0000256" key="1">
    <source>
        <dbReference type="SAM" id="MobiDB-lite"/>
    </source>
</evidence>
<feature type="region of interest" description="Disordered" evidence="1">
    <location>
        <begin position="1"/>
        <end position="32"/>
    </location>
</feature>
<dbReference type="AlphaFoldDB" id="A0AAE1MQF2"/>
<reference evidence="2" key="1">
    <citation type="submission" date="2023-10" db="EMBL/GenBank/DDBJ databases">
        <title>Chromosome-level genome of the transformable northern wattle, Acacia crassicarpa.</title>
        <authorList>
            <person name="Massaro I."/>
            <person name="Sinha N.R."/>
            <person name="Poethig S."/>
            <person name="Leichty A.R."/>
        </authorList>
    </citation>
    <scope>NUCLEOTIDE SEQUENCE</scope>
    <source>
        <strain evidence="2">Acra3RX</strain>
        <tissue evidence="2">Leaf</tissue>
    </source>
</reference>
<comment type="caution">
    <text evidence="2">The sequence shown here is derived from an EMBL/GenBank/DDBJ whole genome shotgun (WGS) entry which is preliminary data.</text>
</comment>
<name>A0AAE1MQF2_9FABA</name>
<dbReference type="EMBL" id="JAWXYG010000006">
    <property type="protein sequence ID" value="KAK4270113.1"/>
    <property type="molecule type" value="Genomic_DNA"/>
</dbReference>
<protein>
    <submittedName>
        <fullName evidence="2">Uncharacterized protein</fullName>
    </submittedName>
</protein>
<accession>A0AAE1MQF2</accession>